<dbReference type="SUPFAM" id="SSF51735">
    <property type="entry name" value="NAD(P)-binding Rossmann-fold domains"/>
    <property type="match status" value="1"/>
</dbReference>
<dbReference type="PANTHER" id="PTHR42879:SF2">
    <property type="entry name" value="3-OXOACYL-[ACYL-CARRIER-PROTEIN] REDUCTASE FABG"/>
    <property type="match status" value="1"/>
</dbReference>
<evidence type="ECO:0000256" key="1">
    <source>
        <dbReference type="ARBA" id="ARBA00006484"/>
    </source>
</evidence>
<proteinExistence type="inferred from homology"/>
<name>A0A9Q8CNM6_9STAP</name>
<evidence type="ECO:0000256" key="2">
    <source>
        <dbReference type="RuleBase" id="RU000363"/>
    </source>
</evidence>
<dbReference type="Proteomes" id="UP000295280">
    <property type="component" value="Unassembled WGS sequence"/>
</dbReference>
<evidence type="ECO:0000313" key="3">
    <source>
        <dbReference type="EMBL" id="TDM04119.1"/>
    </source>
</evidence>
<dbReference type="PANTHER" id="PTHR42879">
    <property type="entry name" value="3-OXOACYL-(ACYL-CARRIER-PROTEIN) REDUCTASE"/>
    <property type="match status" value="1"/>
</dbReference>
<reference evidence="3 4" key="1">
    <citation type="submission" date="2019-01" db="EMBL/GenBank/DDBJ databases">
        <title>Draft genome sequences of the type strains of six Macrococcus species.</title>
        <authorList>
            <person name="Mazhar S."/>
            <person name="Altermann E."/>
            <person name="Hill C."/>
            <person name="Mcauliffe O."/>
        </authorList>
    </citation>
    <scope>NUCLEOTIDE SEQUENCE [LARGE SCALE GENOMIC DNA]</scope>
    <source>
        <strain evidence="3 4">ATCC 51828</strain>
    </source>
</reference>
<dbReference type="InterPro" id="IPR002347">
    <property type="entry name" value="SDR_fam"/>
</dbReference>
<comment type="similarity">
    <text evidence="1 2">Belongs to the short-chain dehydrogenases/reductases (SDR) family.</text>
</comment>
<dbReference type="PRINTS" id="PR00080">
    <property type="entry name" value="SDRFAMILY"/>
</dbReference>
<dbReference type="Gene3D" id="3.40.50.720">
    <property type="entry name" value="NAD(P)-binding Rossmann-like Domain"/>
    <property type="match status" value="1"/>
</dbReference>
<organism evidence="3 4">
    <name type="scientific">Macrococcus carouselicus</name>
    <dbReference type="NCBI Taxonomy" id="69969"/>
    <lineage>
        <taxon>Bacteria</taxon>
        <taxon>Bacillati</taxon>
        <taxon>Bacillota</taxon>
        <taxon>Bacilli</taxon>
        <taxon>Bacillales</taxon>
        <taxon>Staphylococcaceae</taxon>
        <taxon>Macrococcus</taxon>
    </lineage>
</organism>
<dbReference type="PRINTS" id="PR00081">
    <property type="entry name" value="GDHRDH"/>
</dbReference>
<dbReference type="EMBL" id="SCWD01000001">
    <property type="protein sequence ID" value="TDM04119.1"/>
    <property type="molecule type" value="Genomic_DNA"/>
</dbReference>
<dbReference type="OrthoDB" id="9803333at2"/>
<protein>
    <submittedName>
        <fullName evidence="3">SDR family oxidoreductase</fullName>
    </submittedName>
</protein>
<sequence length="229" mass="25405">MTKYLVTGGSGDIGRAIIRQLTDDGHSVICQYHSADIESLKSYFNCQDVAFWQADLTRPVMKPEFIDSVDGLIHAAGAESFGLVQDFTLEEIDLQYQLHLRSLIQLSQWSIPSMLRKQCGRIVVISSIWGETGASMESIYSAMKAGQLGFVKSLAKELALNHITVNAITPGVVRGRMTAQLESESLLEEIPQGELIEPDEIAFLVSYLLHKRAQHMTGQVLRLNAGWLI</sequence>
<keyword evidence="4" id="KW-1185">Reference proteome</keyword>
<comment type="caution">
    <text evidence="3">The sequence shown here is derived from an EMBL/GenBank/DDBJ whole genome shotgun (WGS) entry which is preliminary data.</text>
</comment>
<evidence type="ECO:0000313" key="4">
    <source>
        <dbReference type="Proteomes" id="UP000295280"/>
    </source>
</evidence>
<dbReference type="AlphaFoldDB" id="A0A9Q8CNM6"/>
<gene>
    <name evidence="3" type="ORF">ERX40_02820</name>
</gene>
<dbReference type="InterPro" id="IPR050259">
    <property type="entry name" value="SDR"/>
</dbReference>
<dbReference type="CDD" id="cd05233">
    <property type="entry name" value="SDR_c"/>
    <property type="match status" value="1"/>
</dbReference>
<accession>A0A9Q8CNM6</accession>
<dbReference type="Pfam" id="PF00106">
    <property type="entry name" value="adh_short"/>
    <property type="match status" value="1"/>
</dbReference>
<dbReference type="NCBIfam" id="NF047420">
    <property type="entry name" value="EF_P_mod_YmfI"/>
    <property type="match status" value="1"/>
</dbReference>
<dbReference type="InterPro" id="IPR036291">
    <property type="entry name" value="NAD(P)-bd_dom_sf"/>
</dbReference>
<dbReference type="RefSeq" id="WP_133416980.1">
    <property type="nucleotide sequence ID" value="NZ_SCWD01000001.1"/>
</dbReference>